<dbReference type="AlphaFoldDB" id="A0A9X4MHR2"/>
<dbReference type="Pfam" id="PF00258">
    <property type="entry name" value="Flavodoxin_1"/>
    <property type="match status" value="1"/>
</dbReference>
<dbReference type="SUPFAM" id="SSF52218">
    <property type="entry name" value="Flavoproteins"/>
    <property type="match status" value="1"/>
</dbReference>
<dbReference type="InterPro" id="IPR036866">
    <property type="entry name" value="RibonucZ/Hydroxyglut_hydro"/>
</dbReference>
<dbReference type="PIRSF" id="PIRSF005243">
    <property type="entry name" value="ROO"/>
    <property type="match status" value="1"/>
</dbReference>
<evidence type="ECO:0000256" key="1">
    <source>
        <dbReference type="ARBA" id="ARBA00007121"/>
    </source>
</evidence>
<dbReference type="InterPro" id="IPR008254">
    <property type="entry name" value="Flavodoxin/NO_synth"/>
</dbReference>
<dbReference type="PROSITE" id="PS50902">
    <property type="entry name" value="FLAVODOXIN_LIKE"/>
    <property type="match status" value="1"/>
</dbReference>
<evidence type="ECO:0000313" key="3">
    <source>
        <dbReference type="EMBL" id="MDG4475768.1"/>
    </source>
</evidence>
<name>A0A9X4MHR2_9BACT</name>
<dbReference type="GO" id="GO:0046872">
    <property type="term" value="F:metal ion binding"/>
    <property type="evidence" value="ECO:0007669"/>
    <property type="project" value="InterPro"/>
</dbReference>
<dbReference type="InterPro" id="IPR001279">
    <property type="entry name" value="Metallo-B-lactamas"/>
</dbReference>
<accession>A0A9X4MHR2</accession>
<dbReference type="InterPro" id="IPR045761">
    <property type="entry name" value="ODP_dom"/>
</dbReference>
<protein>
    <submittedName>
        <fullName evidence="3">Flavodoxin domain-containing protein</fullName>
    </submittedName>
</protein>
<feature type="domain" description="Flavodoxin-like" evidence="2">
    <location>
        <begin position="253"/>
        <end position="392"/>
    </location>
</feature>
<dbReference type="Proteomes" id="UP001154240">
    <property type="component" value="Unassembled WGS sequence"/>
</dbReference>
<dbReference type="GO" id="GO:0010181">
    <property type="term" value="F:FMN binding"/>
    <property type="evidence" value="ECO:0007669"/>
    <property type="project" value="InterPro"/>
</dbReference>
<dbReference type="GO" id="GO:0009055">
    <property type="term" value="F:electron transfer activity"/>
    <property type="evidence" value="ECO:0007669"/>
    <property type="project" value="InterPro"/>
</dbReference>
<dbReference type="SMART" id="SM00849">
    <property type="entry name" value="Lactamase_B"/>
    <property type="match status" value="1"/>
</dbReference>
<evidence type="ECO:0000313" key="4">
    <source>
        <dbReference type="Proteomes" id="UP001154240"/>
    </source>
</evidence>
<comment type="caution">
    <text evidence="3">The sequence shown here is derived from an EMBL/GenBank/DDBJ whole genome shotgun (WGS) entry which is preliminary data.</text>
</comment>
<evidence type="ECO:0000259" key="2">
    <source>
        <dbReference type="PROSITE" id="PS50902"/>
    </source>
</evidence>
<sequence length="397" mass="44696">MAAIEIKKDIYWVGAVDWNIRDFHGYSTEKGTSYNAYLVKDEKIALFDTVKKEVKGDLIHHLYQVLGDPSKIDYIIVNHVEMDHSGSLPEMIDLIKPEKIFCSPMGKKALIEHFHREDWPFEVVATGDSITLGKRTVQFLETKMLHWPDSMFSYIPEDKLLISSDAFGHHWATSERFDDEVDPHELMVHASKYYANILMIFSPIVQKLLAQVTEMGLQIDMIAPDHGVIWRTSPQTILEAYDRWSRGATINKAVIIYDTMWHSTEKMAKAVMNSLLQAGITNVKMLHVRKNHRSDIITEVLDAKAVILGSPTLNNNIMPAMADIITYMKGLRPKDKIGAAFGSFGWSGEAVKHLTGHMTEMGFEIIGEGIKIKNVPTHAALKACSELGSAVAEAMNK</sequence>
<keyword evidence="4" id="KW-1185">Reference proteome</keyword>
<dbReference type="GO" id="GO:0016491">
    <property type="term" value="F:oxidoreductase activity"/>
    <property type="evidence" value="ECO:0007669"/>
    <property type="project" value="InterPro"/>
</dbReference>
<dbReference type="PANTHER" id="PTHR43717:SF1">
    <property type="entry name" value="ANAEROBIC NITRIC OXIDE REDUCTASE FLAVORUBREDOXIN"/>
    <property type="match status" value="1"/>
</dbReference>
<dbReference type="Pfam" id="PF19583">
    <property type="entry name" value="ODP"/>
    <property type="match status" value="1"/>
</dbReference>
<reference evidence="3" key="1">
    <citation type="journal article" date="2022" name="bioRxiv">
        <title>Thiovibrio frasassiensisgen. nov., sp. nov., an autotrophic, elemental sulfur disproportionating bacterium isolated from sulfidic karst sediment, and proposal of Thiovibrionaceae fam. nov.</title>
        <authorList>
            <person name="Aronson H."/>
            <person name="Thomas C."/>
            <person name="Bhattacharyya M."/>
            <person name="Eckstein S."/>
            <person name="Jensen S."/>
            <person name="Barco R."/>
            <person name="Macalady J."/>
            <person name="Amend J."/>
        </authorList>
    </citation>
    <scope>NUCLEOTIDE SEQUENCE</scope>
    <source>
        <strain evidence="3">RS19-109</strain>
    </source>
</reference>
<dbReference type="EMBL" id="JAPHEH010000001">
    <property type="protein sequence ID" value="MDG4475768.1"/>
    <property type="molecule type" value="Genomic_DNA"/>
</dbReference>
<dbReference type="InterPro" id="IPR016440">
    <property type="entry name" value="Rubredoxin-O_OxRdtase"/>
</dbReference>
<dbReference type="Gene3D" id="3.60.15.10">
    <property type="entry name" value="Ribonuclease Z/Hydroxyacylglutathione hydrolase-like"/>
    <property type="match status" value="1"/>
</dbReference>
<dbReference type="RefSeq" id="WP_307632743.1">
    <property type="nucleotide sequence ID" value="NZ_JAPHEH010000001.1"/>
</dbReference>
<organism evidence="3 4">
    <name type="scientific">Thiovibrio frasassiensis</name>
    <dbReference type="NCBI Taxonomy" id="2984131"/>
    <lineage>
        <taxon>Bacteria</taxon>
        <taxon>Pseudomonadati</taxon>
        <taxon>Thermodesulfobacteriota</taxon>
        <taxon>Desulfobulbia</taxon>
        <taxon>Desulfobulbales</taxon>
        <taxon>Thiovibrionaceae</taxon>
        <taxon>Thiovibrio</taxon>
    </lineage>
</organism>
<dbReference type="InterPro" id="IPR029039">
    <property type="entry name" value="Flavoprotein-like_sf"/>
</dbReference>
<dbReference type="CDD" id="cd07709">
    <property type="entry name" value="flavodiiron_proteins_MBL-fold"/>
    <property type="match status" value="1"/>
</dbReference>
<gene>
    <name evidence="3" type="ORF">OLX77_06290</name>
</gene>
<dbReference type="Gene3D" id="3.40.50.360">
    <property type="match status" value="1"/>
</dbReference>
<comment type="similarity">
    <text evidence="1">In the N-terminal section; belongs to the zinc metallo-hydrolase group 3 family.</text>
</comment>
<dbReference type="PANTHER" id="PTHR43717">
    <property type="entry name" value="ANAEROBIC NITRIC OXIDE REDUCTASE FLAVORUBREDOXIN"/>
    <property type="match status" value="1"/>
</dbReference>
<dbReference type="SUPFAM" id="SSF56281">
    <property type="entry name" value="Metallo-hydrolase/oxidoreductase"/>
    <property type="match status" value="1"/>
</dbReference>
<proteinExistence type="inferred from homology"/>
<reference evidence="3" key="2">
    <citation type="submission" date="2022-10" db="EMBL/GenBank/DDBJ databases">
        <authorList>
            <person name="Aronson H.S."/>
        </authorList>
    </citation>
    <scope>NUCLEOTIDE SEQUENCE</scope>
    <source>
        <strain evidence="3">RS19-109</strain>
    </source>
</reference>